<gene>
    <name evidence="1" type="ORF">SAMN06265350_1129</name>
</gene>
<proteinExistence type="predicted"/>
<protein>
    <submittedName>
        <fullName evidence="1">Uncharacterized protein</fullName>
    </submittedName>
</protein>
<evidence type="ECO:0000313" key="1">
    <source>
        <dbReference type="EMBL" id="SMO79701.1"/>
    </source>
</evidence>
<name>A0A521E8E9_9SPHI</name>
<dbReference type="OrthoDB" id="9917525at2"/>
<accession>A0A521E8E9</accession>
<dbReference type="EMBL" id="FXSZ01000012">
    <property type="protein sequence ID" value="SMO79701.1"/>
    <property type="molecule type" value="Genomic_DNA"/>
</dbReference>
<keyword evidence="2" id="KW-1185">Reference proteome</keyword>
<reference evidence="1 2" key="1">
    <citation type="submission" date="2017-05" db="EMBL/GenBank/DDBJ databases">
        <authorList>
            <person name="Varghese N."/>
            <person name="Submissions S."/>
        </authorList>
    </citation>
    <scope>NUCLEOTIDE SEQUENCE [LARGE SCALE GENOMIC DNA]</scope>
    <source>
        <strain evidence="1 2">DSM 21342</strain>
    </source>
</reference>
<organism evidence="1 2">
    <name type="scientific">Solitalea koreensis</name>
    <dbReference type="NCBI Taxonomy" id="543615"/>
    <lineage>
        <taxon>Bacteria</taxon>
        <taxon>Pseudomonadati</taxon>
        <taxon>Bacteroidota</taxon>
        <taxon>Sphingobacteriia</taxon>
        <taxon>Sphingobacteriales</taxon>
        <taxon>Sphingobacteriaceae</taxon>
        <taxon>Solitalea</taxon>
    </lineage>
</organism>
<dbReference type="Proteomes" id="UP000315971">
    <property type="component" value="Unassembled WGS sequence"/>
</dbReference>
<dbReference type="RefSeq" id="WP_142604603.1">
    <property type="nucleotide sequence ID" value="NZ_FXSZ01000012.1"/>
</dbReference>
<evidence type="ECO:0000313" key="2">
    <source>
        <dbReference type="Proteomes" id="UP000315971"/>
    </source>
</evidence>
<dbReference type="AlphaFoldDB" id="A0A521E8E9"/>
<sequence length="278" mass="31757">MKKTFILTALIFSVNTLYSQTLKKVIINRYPKEVPAGKIWRLNISKKVKVEVSKLTLERGSKFNALFLSNPKFLYSIAVGENGQPSKLYTIIFKELEKIPFSNDYSYNIKPITFVDENFSLSDLTTENEISNLGVKEITFEPGEKVYVGNGLDVIELDEIPKNTTKAISAQSQSKDEMVYKSDYWINSKAYKSFGEAGDNPVVENVKVIHTKQNFKVFFGKKLSIYTIVGYKRFSEVRLDYTVKKDGKMYLISLCKMPNGNPSLLIEKQWAIPEAYLD</sequence>